<dbReference type="PATRIC" id="fig|389348.3.peg.2655"/>
<dbReference type="RefSeq" id="WP_079992919.1">
    <property type="nucleotide sequence ID" value="NZ_LN879502.1"/>
</dbReference>
<gene>
    <name evidence="1" type="ORF">PNK_2366</name>
</gene>
<dbReference type="Gene3D" id="3.40.50.1000">
    <property type="entry name" value="HAD superfamily/HAD-like"/>
    <property type="match status" value="1"/>
</dbReference>
<evidence type="ECO:0000313" key="1">
    <source>
        <dbReference type="EMBL" id="CUI17962.1"/>
    </source>
</evidence>
<reference evidence="2" key="1">
    <citation type="submission" date="2015-09" db="EMBL/GenBank/DDBJ databases">
        <authorList>
            <person name="Bertelli C."/>
        </authorList>
    </citation>
    <scope>NUCLEOTIDE SEQUENCE [LARGE SCALE GENOMIC DNA]</scope>
    <source>
        <strain evidence="2">KNic</strain>
    </source>
</reference>
<dbReference type="STRING" id="389348.PNK_2366"/>
<sequence length="337" mass="38480">MIHLCRTSRSFIYSSLFIFLLVGKAWSDSLPSWNQGAAKNSIIQFVKAVTDERSASFIPPADRIAAFDEDGTLWVEQPLYAQLFFALDAIRLQADRHPEWKSQEPFKSILAGDQKTLRNLELKDIEQILAITHAGMTVEAFHQEVANWLDKAVHPRFKRPFTELVYQPMLELIQFLRTNQFDIYIVSGGGQEFIRAFADRVYGIPPSHVIGTAGKVKYEYQQGHPVLLKHPELLFINDHAGKPEGINLIIGKRPVAAFGNSTGDQQMLEWTQASMRKNLELLVYHDDEVREYAYGAESKIGTFSKDLKQEADRQGWLIVSMKNDWKVIFPGQRNVNQ</sequence>
<dbReference type="InterPro" id="IPR023214">
    <property type="entry name" value="HAD_sf"/>
</dbReference>
<organism evidence="1 2">
    <name type="scientific">Candidatus Protochlamydia naegleriophila</name>
    <dbReference type="NCBI Taxonomy" id="389348"/>
    <lineage>
        <taxon>Bacteria</taxon>
        <taxon>Pseudomonadati</taxon>
        <taxon>Chlamydiota</taxon>
        <taxon>Chlamydiia</taxon>
        <taxon>Parachlamydiales</taxon>
        <taxon>Parachlamydiaceae</taxon>
        <taxon>Candidatus Protochlamydia</taxon>
    </lineage>
</organism>
<dbReference type="KEGG" id="pnl:PNK_2366"/>
<keyword evidence="2" id="KW-1185">Reference proteome</keyword>
<dbReference type="Proteomes" id="UP000069902">
    <property type="component" value="Chromosome cPNK"/>
</dbReference>
<dbReference type="InterPro" id="IPR036412">
    <property type="entry name" value="HAD-like_sf"/>
</dbReference>
<dbReference type="SUPFAM" id="SSF56784">
    <property type="entry name" value="HAD-like"/>
    <property type="match status" value="1"/>
</dbReference>
<accession>A0A0U5JGF6</accession>
<dbReference type="AlphaFoldDB" id="A0A0U5JGF6"/>
<evidence type="ECO:0000313" key="2">
    <source>
        <dbReference type="Proteomes" id="UP000069902"/>
    </source>
</evidence>
<dbReference type="PANTHER" id="PTHR43344">
    <property type="entry name" value="PHOSPHOSERINE PHOSPHATASE"/>
    <property type="match status" value="1"/>
</dbReference>
<evidence type="ECO:0008006" key="3">
    <source>
        <dbReference type="Google" id="ProtNLM"/>
    </source>
</evidence>
<proteinExistence type="predicted"/>
<dbReference type="InParanoid" id="A0A0U5JGF6"/>
<name>A0A0U5JGF6_9BACT</name>
<dbReference type="EMBL" id="LN879502">
    <property type="protein sequence ID" value="CUI17962.1"/>
    <property type="molecule type" value="Genomic_DNA"/>
</dbReference>
<dbReference type="InterPro" id="IPR050582">
    <property type="entry name" value="HAD-like_SerB"/>
</dbReference>
<dbReference type="Pfam" id="PF12710">
    <property type="entry name" value="HAD"/>
    <property type="match status" value="1"/>
</dbReference>
<protein>
    <recommendedName>
        <fullName evidence="3">Nonspecific acid phosphatase</fullName>
    </recommendedName>
</protein>